<name>A0ACB8WGM4_9TELE</name>
<evidence type="ECO:0000313" key="2">
    <source>
        <dbReference type="Proteomes" id="UP000831701"/>
    </source>
</evidence>
<evidence type="ECO:0000313" key="1">
    <source>
        <dbReference type="EMBL" id="KAI3367160.1"/>
    </source>
</evidence>
<dbReference type="EMBL" id="CM041539">
    <property type="protein sequence ID" value="KAI3367160.1"/>
    <property type="molecule type" value="Genomic_DNA"/>
</dbReference>
<gene>
    <name evidence="1" type="ORF">L3Q82_008217</name>
</gene>
<protein>
    <submittedName>
        <fullName evidence="1">Uncharacterized protein</fullName>
    </submittedName>
</protein>
<accession>A0ACB8WGM4</accession>
<keyword evidence="2" id="KW-1185">Reference proteome</keyword>
<organism evidence="1 2">
    <name type="scientific">Scortum barcoo</name>
    <name type="common">barcoo grunter</name>
    <dbReference type="NCBI Taxonomy" id="214431"/>
    <lineage>
        <taxon>Eukaryota</taxon>
        <taxon>Metazoa</taxon>
        <taxon>Chordata</taxon>
        <taxon>Craniata</taxon>
        <taxon>Vertebrata</taxon>
        <taxon>Euteleostomi</taxon>
        <taxon>Actinopterygii</taxon>
        <taxon>Neopterygii</taxon>
        <taxon>Teleostei</taxon>
        <taxon>Neoteleostei</taxon>
        <taxon>Acanthomorphata</taxon>
        <taxon>Eupercaria</taxon>
        <taxon>Centrarchiformes</taxon>
        <taxon>Terapontoidei</taxon>
        <taxon>Terapontidae</taxon>
        <taxon>Scortum</taxon>
    </lineage>
</organism>
<reference evidence="1" key="1">
    <citation type="submission" date="2022-04" db="EMBL/GenBank/DDBJ databases">
        <title>Jade perch genome.</title>
        <authorList>
            <person name="Chao B."/>
        </authorList>
    </citation>
    <scope>NUCLEOTIDE SEQUENCE</scope>
    <source>
        <strain evidence="1">CB-2022</strain>
    </source>
</reference>
<proteinExistence type="predicted"/>
<comment type="caution">
    <text evidence="1">The sequence shown here is derived from an EMBL/GenBank/DDBJ whole genome shotgun (WGS) entry which is preliminary data.</text>
</comment>
<dbReference type="Proteomes" id="UP000831701">
    <property type="component" value="Chromosome 9"/>
</dbReference>
<sequence length="2587" mass="286132">MDSAPPCPVSPPAEENLLQSWILRIIVPNPPKWKTLLWDPAPPCPMSPPSEVIPSVLDTEHRVEDSAVDPAPPCPTSPPDEVAPPALNIEHRIEEPTREIDSPVVPASPSPVNPTDEPPDIANQEDVKCSQAKQVQQPTLSPEPPHVTPPAEVTTSVLDDENKSVEPTKDQYSAVDQAPSCSMSPPAEVIPSVVDTEHRSKEPTREPKSALDSAPPTGFTPSKEAPAINAEQDDLTISQDKAKVKTRGRIQRLIRKYERSVVPSSASRLVARMDGDIIIGALFSVHHQPSAEKVAERKCGEVREQYGIQRVEAMFHTLDRINSDPNLLPNITLGCEIRDSCWHSSVALEQSIEFIRDSLISIRDERDGSRWCIEGAPSSQPPPTKKPIHRGGHRARLELGNYGESGMEVFKELASQDGLCIAHSDKIYSNAGEKHFDRLLRKLRERLPKARVVVCFCEGMTVRGLLMAMRRLGVAGEFLLIGRLWDLTVDGWADRVEVVEGYEQEAVGGITVKLQSEEVSSFDDYFLKLRLSTNTRNPWFPEFWQYRFQCRLPGHPQENMNYARNCSELQDGYESLEDNYVQDSKMGFVINAIYAMAHGLHDMHTHLCPGHVGLCDNMKPVDGSHLLDFLLKTSFTGVSGEDIWFDENGDSPGRYEIMNFQHVEPGVYDYINIGSWHEGILSLDEELIQMNRSDMVRSVCSEPCSKGEIKVIRKGEVSCCWICTACKDNEYVQDEFTCKACELGWWPDEELEGCEPIPLRYLEWSNPESIIQVVFSCLGILVTSFVAFIFVLYRDTPVVKSSSRELCYIILAGIFLGYLCPFTLIARPTVASCYLQRLLVGLSAAMCYSALVTKTNRIARILAGSKKKICTRKPRFMSAWAQVVIASILISVQLTLEITLIIMEPPEPIKSYPSIREVFLICNTSNVGVVAPLGYNGLLIMSCTYYAFKTRNVPANFNEAKYIAFTMYTTCIIWLAFVPIYFGSNYKIITTSFSVSLSVTVALGCMFTPKMYIIIAKPERNVRSAFTTSDAVRMHVGDGKIACRSNSLLNMFKRKKNTGNGSSNGKSVSWSEPGARHPPKGDHMWHRLSVHVKRQEAGSNQMAVIKPLTNTYQNRALEFSDLSTKTLYNVAEEDESDPVRYNPPVTPPMMAHGQIPASGLIKDVHEEEVELYTPEHLQPNSIIPQHVIMDQLQEEMVVNKFSSDIPELNNMITMPEAVSGGMPIYHQAHLIQHDPVLPVHLDPFDEEPSSPLEEEEEMEGEQFGLLHGYMYNNAQIHDEEDLVEVKLAMENSLALMPPSPFRDCAGPPARPFPNSPVSESILCTPPNVTYASVILKDFKQSSSTLMAGGSVTCCTEKLFKVLVIGDLGVGKSSVILRYIKKRFDERYKASIGVDFALKTIEWDATVVRLQLWDIAGQETFKKMSRVFYKGAMGAVVIFDITKSSTLEAASEWKQDLDSKLCLSSGRPVPAVLLANKCDMTDRDRDLVSSLDSFCKDNGFMGWFETSAKDNINIDEAGAFLVKQMMLFDTGLSSEEQHRDGIKLALSFGRAGVECYCQHESGAAVIQLQFLVNEGALVSALADDSIHLWNLRQKIPAILHSLKFNRERITYCHLPFQSKWLYIGTERGNIHIVNVESFTLSGYVIMWNKAIELSTKTHPGPVVHISDNPMDEGKLLIGFECGVVVLWDLKCKKADYRYNYDEAIHSVAWHHEGKQFVCSHSDGTLTTWNVRAPAKPAQIITPHGKQPKDGKKPEPCKPILKVEYKTTRAGDPFMVLSGGLSYDTVGRRACLTVMHGKSTAVLEMDFPIVDFLTLCETPYPNDFQEPYAVVVLLEKDLVVIDLGQIGYPIFENPYPLTIHESPVTCCEYFADCPADLIPALYSIGSRQKRQVMLQVLYKLKTAKVFERARGKEEKPSTDIVEEDPFAIQTLSWCPESRMLCVAGVSAHIIIYRFSKQEITTEVVQLLEVRMQCEFSDGDSPDPGGDQTPTLPTPGASSSPQESEPPSQPASGSNSTDGPRDNIPCLQVRSSLLKQSPGYQVELVIQLVWVSGEPPQPITSLAINSSYGLVVFGNSNGLAVVDYLQKKMLFNMGTSELYSPSEPYQRQPRSPRKQRQPSGALCDSNDGSNTSEDRCKSPTSGSTSPCNSDDDRKQKFIEKDAKDNSFTRSRSSSVTSIDRESRETISSFHFCESYPRKNDPLVSPCVLVGTTQGSVMMVALSLPPGGEQRLQQPVGISSCGTMVRLKGGILTMALLDATGTLLPPSYEPWYDPNASDEEKEKTRRRRPASPPSSQEGQDSQFAVLCSDKQAKVVAMPSQTRIYKHNITETSFVLRADVVQMAGTNCIACFCANGHIMTLSLPSLRPLLDVNYLPLTDMRIARTFCFSNLGQALYLTSPTEIQRITYSQETCDNLQEMLSELFTPVETPEAPNRGFFKGLFGGGAQSLDREDLFGETAAGKASRSLAQHIPGPGGIEGMKGAASGVVGDLARARIALDERGQKLGELEERTAAMMASADSFSKHAHDVASLLHFPAAPAGVAAALRGPPSLSGLKSRVKPKMSIIPQPAGAEGGGEPGGSSDTKSAPASSL</sequence>